<dbReference type="InterPro" id="IPR017438">
    <property type="entry name" value="ATP-NAD_kinase_N"/>
</dbReference>
<protein>
    <recommendedName>
        <fullName evidence="5">DAGKc domain-containing protein</fullName>
    </recommendedName>
</protein>
<dbReference type="GO" id="GO:0008654">
    <property type="term" value="P:phospholipid biosynthetic process"/>
    <property type="evidence" value="ECO:0007669"/>
    <property type="project" value="InterPro"/>
</dbReference>
<dbReference type="AlphaFoldDB" id="A0A2N1PPD0"/>
<evidence type="ECO:0000256" key="4">
    <source>
        <dbReference type="ARBA" id="ARBA00022840"/>
    </source>
</evidence>
<organism evidence="6 7">
    <name type="scientific">Candidatus Wallbacteria bacterium HGW-Wallbacteria-1</name>
    <dbReference type="NCBI Taxonomy" id="2013854"/>
    <lineage>
        <taxon>Bacteria</taxon>
        <taxon>Candidatus Walliibacteriota</taxon>
    </lineage>
</organism>
<dbReference type="PROSITE" id="PS50146">
    <property type="entry name" value="DAGK"/>
    <property type="match status" value="1"/>
</dbReference>
<dbReference type="Gene3D" id="3.40.50.10330">
    <property type="entry name" value="Probable inorganic polyphosphate/atp-NAD kinase, domain 1"/>
    <property type="match status" value="1"/>
</dbReference>
<dbReference type="InterPro" id="IPR045540">
    <property type="entry name" value="YegS/DAGK_C"/>
</dbReference>
<evidence type="ECO:0000256" key="3">
    <source>
        <dbReference type="ARBA" id="ARBA00022777"/>
    </source>
</evidence>
<keyword evidence="3" id="KW-0418">Kinase</keyword>
<evidence type="ECO:0000256" key="1">
    <source>
        <dbReference type="ARBA" id="ARBA00022679"/>
    </source>
</evidence>
<dbReference type="PANTHER" id="PTHR12358">
    <property type="entry name" value="SPHINGOSINE KINASE"/>
    <property type="match status" value="1"/>
</dbReference>
<comment type="caution">
    <text evidence="6">The sequence shown here is derived from an EMBL/GenBank/DDBJ whole genome shotgun (WGS) entry which is preliminary data.</text>
</comment>
<keyword evidence="4" id="KW-0067">ATP-binding</keyword>
<dbReference type="InterPro" id="IPR016064">
    <property type="entry name" value="NAD/diacylglycerol_kinase_sf"/>
</dbReference>
<dbReference type="SMART" id="SM00046">
    <property type="entry name" value="DAGKc"/>
    <property type="match status" value="1"/>
</dbReference>
<dbReference type="InterPro" id="IPR005218">
    <property type="entry name" value="Diacylglycerol/lipid_kinase"/>
</dbReference>
<keyword evidence="1" id="KW-0808">Transferase</keyword>
<name>A0A2N1PPD0_9BACT</name>
<dbReference type="Pfam" id="PF00781">
    <property type="entry name" value="DAGK_cat"/>
    <property type="match status" value="1"/>
</dbReference>
<dbReference type="EMBL" id="PGXC01000007">
    <property type="protein sequence ID" value="PKK90198.1"/>
    <property type="molecule type" value="Genomic_DNA"/>
</dbReference>
<keyword evidence="2" id="KW-0547">Nucleotide-binding</keyword>
<evidence type="ECO:0000259" key="5">
    <source>
        <dbReference type="PROSITE" id="PS50146"/>
    </source>
</evidence>
<sequence>MILRVLILSNPGARNNRDHSRSGELVKYLMAGGARIELMSIRENSFRHSLSAREISKWDRIIAIGGDGTLSSLAQILVKRENPPPLAIFPGGTVNDFATSSAVPTEPQLFCEGVLRGNTKNVDLGLCNGRFFINVLSAGHFTDAVSTVNSRAKSILGPAAYYIEGMRKFSADGIAPFRLSWKCEQGSGSEDVMALVAANGPSVAGFKGLAPQGNYSDGLLDVIIIRACDAVDLIALFLVALSRSHLDDYRIIHLRTDKIEFLPEKTLSFTADGDAGGDLPGTVEIRSNCLTMIDFS</sequence>
<dbReference type="SUPFAM" id="SSF111331">
    <property type="entry name" value="NAD kinase/diacylglycerol kinase-like"/>
    <property type="match status" value="1"/>
</dbReference>
<dbReference type="Proteomes" id="UP000233256">
    <property type="component" value="Unassembled WGS sequence"/>
</dbReference>
<dbReference type="Gene3D" id="2.60.200.40">
    <property type="match status" value="1"/>
</dbReference>
<gene>
    <name evidence="6" type="ORF">CVV64_10745</name>
</gene>
<dbReference type="GO" id="GO:0005524">
    <property type="term" value="F:ATP binding"/>
    <property type="evidence" value="ECO:0007669"/>
    <property type="project" value="UniProtKB-KW"/>
</dbReference>
<dbReference type="GO" id="GO:0016301">
    <property type="term" value="F:kinase activity"/>
    <property type="evidence" value="ECO:0007669"/>
    <property type="project" value="UniProtKB-KW"/>
</dbReference>
<evidence type="ECO:0000256" key="2">
    <source>
        <dbReference type="ARBA" id="ARBA00022741"/>
    </source>
</evidence>
<reference evidence="6 7" key="1">
    <citation type="journal article" date="2017" name="ISME J.">
        <title>Potential for microbial H2 and metal transformations associated with novel bacteria and archaea in deep terrestrial subsurface sediments.</title>
        <authorList>
            <person name="Hernsdorf A.W."/>
            <person name="Amano Y."/>
            <person name="Miyakawa K."/>
            <person name="Ise K."/>
            <person name="Suzuki Y."/>
            <person name="Anantharaman K."/>
            <person name="Probst A."/>
            <person name="Burstein D."/>
            <person name="Thomas B.C."/>
            <person name="Banfield J.F."/>
        </authorList>
    </citation>
    <scope>NUCLEOTIDE SEQUENCE [LARGE SCALE GENOMIC DNA]</scope>
    <source>
        <strain evidence="6">HGW-Wallbacteria-1</strain>
    </source>
</reference>
<evidence type="ECO:0000313" key="6">
    <source>
        <dbReference type="EMBL" id="PKK90198.1"/>
    </source>
</evidence>
<proteinExistence type="predicted"/>
<dbReference type="InterPro" id="IPR050187">
    <property type="entry name" value="Lipid_Phosphate_FormReg"/>
</dbReference>
<dbReference type="NCBIfam" id="TIGR00147">
    <property type="entry name" value="YegS/Rv2252/BmrU family lipid kinase"/>
    <property type="match status" value="1"/>
</dbReference>
<accession>A0A2N1PPD0</accession>
<evidence type="ECO:0000313" key="7">
    <source>
        <dbReference type="Proteomes" id="UP000233256"/>
    </source>
</evidence>
<dbReference type="InterPro" id="IPR001206">
    <property type="entry name" value="Diacylglycerol_kinase_cat_dom"/>
</dbReference>
<feature type="domain" description="DAGKc" evidence="5">
    <location>
        <begin position="1"/>
        <end position="131"/>
    </location>
</feature>
<dbReference type="PANTHER" id="PTHR12358:SF54">
    <property type="entry name" value="SPHINGOSINE KINASE RELATED PROTEIN"/>
    <property type="match status" value="1"/>
</dbReference>
<dbReference type="Pfam" id="PF19279">
    <property type="entry name" value="YegS_C"/>
    <property type="match status" value="1"/>
</dbReference>